<gene>
    <name evidence="3" type="ORF">QO001_006141</name>
</gene>
<keyword evidence="2" id="KW-0732">Signal</keyword>
<dbReference type="Proteomes" id="UP001223420">
    <property type="component" value="Unassembled WGS sequence"/>
</dbReference>
<name>A0AAJ1X0B8_9HYPH</name>
<reference evidence="3" key="1">
    <citation type="submission" date="2023-07" db="EMBL/GenBank/DDBJ databases">
        <title>Genomic Encyclopedia of Type Strains, Phase IV (KMG-IV): sequencing the most valuable type-strain genomes for metagenomic binning, comparative biology and taxonomic classification.</title>
        <authorList>
            <person name="Goeker M."/>
        </authorList>
    </citation>
    <scope>NUCLEOTIDE SEQUENCE</scope>
    <source>
        <strain evidence="3">DSM 19569</strain>
    </source>
</reference>
<dbReference type="EMBL" id="JAUSWL010000022">
    <property type="protein sequence ID" value="MDQ0547185.1"/>
    <property type="molecule type" value="Genomic_DNA"/>
</dbReference>
<comment type="caution">
    <text evidence="3">The sequence shown here is derived from an EMBL/GenBank/DDBJ whole genome shotgun (WGS) entry which is preliminary data.</text>
</comment>
<evidence type="ECO:0000256" key="1">
    <source>
        <dbReference type="SAM" id="MobiDB-lite"/>
    </source>
</evidence>
<sequence length="105" mass="11483">MVRIPMRLKPILLAVAAAAALTLPAAAQQSKRGNETLKKYCTGDYLTYCGNLAPDDPATDACFQKNWKKLSENCRRAIDAYEAQQQQDAPGKGKQGARGTREQRG</sequence>
<evidence type="ECO:0000256" key="2">
    <source>
        <dbReference type="SAM" id="SignalP"/>
    </source>
</evidence>
<feature type="chain" id="PRO_5042581709" description="3',5'-cyclic-nucleotide phosphodiesterase" evidence="2">
    <location>
        <begin position="28"/>
        <end position="105"/>
    </location>
</feature>
<protein>
    <recommendedName>
        <fullName evidence="5">3',5'-cyclic-nucleotide phosphodiesterase</fullName>
    </recommendedName>
</protein>
<evidence type="ECO:0000313" key="3">
    <source>
        <dbReference type="EMBL" id="MDQ0547185.1"/>
    </source>
</evidence>
<evidence type="ECO:0008006" key="5">
    <source>
        <dbReference type="Google" id="ProtNLM"/>
    </source>
</evidence>
<feature type="region of interest" description="Disordered" evidence="1">
    <location>
        <begin position="81"/>
        <end position="105"/>
    </location>
</feature>
<feature type="signal peptide" evidence="2">
    <location>
        <begin position="1"/>
        <end position="27"/>
    </location>
</feature>
<dbReference type="AlphaFoldDB" id="A0AAJ1X0B8"/>
<accession>A0AAJ1X0B8</accession>
<organism evidence="3 4">
    <name type="scientific">Methylobacterium brachiatum</name>
    <dbReference type="NCBI Taxonomy" id="269660"/>
    <lineage>
        <taxon>Bacteria</taxon>
        <taxon>Pseudomonadati</taxon>
        <taxon>Pseudomonadota</taxon>
        <taxon>Alphaproteobacteria</taxon>
        <taxon>Hyphomicrobiales</taxon>
        <taxon>Methylobacteriaceae</taxon>
        <taxon>Methylobacterium</taxon>
    </lineage>
</organism>
<evidence type="ECO:0000313" key="4">
    <source>
        <dbReference type="Proteomes" id="UP001223420"/>
    </source>
</evidence>
<proteinExistence type="predicted"/>